<dbReference type="SUPFAM" id="SSF143100">
    <property type="entry name" value="TTHA1013/TTHA0281-like"/>
    <property type="match status" value="1"/>
</dbReference>
<sequence length="141" mass="16134">MKYAYPIILTPVKEGGYAVKVPDLDIYTQGKNVAEAIYMARDAIGMWICYEQDEEKTIPNPSDITAITSESDEIKTLVDIDADEYRRAHDNRTIRKNLTLPSWLNDRAEKAGINFSQTLQSALKKQLNIMDHPHRNIKKQP</sequence>
<proteinExistence type="predicted"/>
<dbReference type="EMBL" id="JANPWE010000001">
    <property type="protein sequence ID" value="MCR6544613.1"/>
    <property type="molecule type" value="Genomic_DNA"/>
</dbReference>
<keyword evidence="3" id="KW-1185">Reference proteome</keyword>
<dbReference type="RefSeq" id="WP_257912109.1">
    <property type="nucleotide sequence ID" value="NZ_JANPWE010000001.1"/>
</dbReference>
<dbReference type="PANTHER" id="PTHR34504">
    <property type="entry name" value="ANTITOXIN HICB"/>
    <property type="match status" value="1"/>
</dbReference>
<evidence type="ECO:0000313" key="3">
    <source>
        <dbReference type="Proteomes" id="UP001524944"/>
    </source>
</evidence>
<evidence type="ECO:0000259" key="1">
    <source>
        <dbReference type="Pfam" id="PF15919"/>
    </source>
</evidence>
<name>A0ABT1Y226_9FIRM</name>
<dbReference type="InterPro" id="IPR031807">
    <property type="entry name" value="HicB-like"/>
</dbReference>
<dbReference type="PANTHER" id="PTHR34504:SF4">
    <property type="entry name" value="ANTITOXIN HICB"/>
    <property type="match status" value="1"/>
</dbReference>
<gene>
    <name evidence="2" type="ORF">NVS47_03635</name>
</gene>
<reference evidence="2 3" key="1">
    <citation type="submission" date="2022-08" db="EMBL/GenBank/DDBJ databases">
        <title>Proteogenomics of the novel Dehalobacterium formicoaceticum strain EZ94 highlights a key role of methyltransferases during anaerobic dichloromethane degradation.</title>
        <authorList>
            <person name="Wasmund K."/>
        </authorList>
    </citation>
    <scope>NUCLEOTIDE SEQUENCE [LARGE SCALE GENOMIC DNA]</scope>
    <source>
        <strain evidence="2 3">EZ94</strain>
    </source>
</reference>
<accession>A0ABT1Y226</accession>
<comment type="caution">
    <text evidence="2">The sequence shown here is derived from an EMBL/GenBank/DDBJ whole genome shotgun (WGS) entry which is preliminary data.</text>
</comment>
<dbReference type="InterPro" id="IPR035069">
    <property type="entry name" value="TTHA1013/TTHA0281-like"/>
</dbReference>
<organism evidence="2 3">
    <name type="scientific">Dehalobacterium formicoaceticum</name>
    <dbReference type="NCBI Taxonomy" id="51515"/>
    <lineage>
        <taxon>Bacteria</taxon>
        <taxon>Bacillati</taxon>
        <taxon>Bacillota</taxon>
        <taxon>Clostridia</taxon>
        <taxon>Eubacteriales</taxon>
        <taxon>Peptococcaceae</taxon>
        <taxon>Dehalobacterium</taxon>
    </lineage>
</organism>
<evidence type="ECO:0000313" key="2">
    <source>
        <dbReference type="EMBL" id="MCR6544613.1"/>
    </source>
</evidence>
<dbReference type="Proteomes" id="UP001524944">
    <property type="component" value="Unassembled WGS sequence"/>
</dbReference>
<dbReference type="InterPro" id="IPR051404">
    <property type="entry name" value="TA_system_antitoxin"/>
</dbReference>
<dbReference type="Pfam" id="PF15919">
    <property type="entry name" value="HicB_lk_antitox"/>
    <property type="match status" value="1"/>
</dbReference>
<feature type="domain" description="HicB-like antitoxin of toxin-antitoxin system" evidence="1">
    <location>
        <begin position="5"/>
        <end position="110"/>
    </location>
</feature>
<protein>
    <submittedName>
        <fullName evidence="2">Type II toxin-antitoxin system HicB family antitoxin</fullName>
    </submittedName>
</protein>
<dbReference type="Gene3D" id="3.30.160.250">
    <property type="match status" value="1"/>
</dbReference>